<evidence type="ECO:0000313" key="1">
    <source>
        <dbReference type="EMBL" id="RZD17249.1"/>
    </source>
</evidence>
<evidence type="ECO:0000313" key="2">
    <source>
        <dbReference type="Proteomes" id="UP000316562"/>
    </source>
</evidence>
<dbReference type="GO" id="GO:0046685">
    <property type="term" value="P:response to arsenic-containing substance"/>
    <property type="evidence" value="ECO:0007669"/>
    <property type="project" value="InterPro"/>
</dbReference>
<dbReference type="GO" id="GO:0045892">
    <property type="term" value="P:negative regulation of DNA-templated transcription"/>
    <property type="evidence" value="ECO:0007669"/>
    <property type="project" value="InterPro"/>
</dbReference>
<dbReference type="Pfam" id="PF06953">
    <property type="entry name" value="ArsD"/>
    <property type="match status" value="1"/>
</dbReference>
<dbReference type="InterPro" id="IPR010712">
    <property type="entry name" value="Arsenical-R_ArsD"/>
</dbReference>
<proteinExistence type="predicted"/>
<sequence>MENSIVLEIYDPALCCSTGVCGPKPDIKLIKINDILNKLKNDFGNKIEIKRHSISNEPKEFLSNKTIREIIKSGGKAALPVCILNGELFTQGRYPEEGELYAEILKSSLILKQ</sequence>
<dbReference type="Gene3D" id="3.40.30.10">
    <property type="entry name" value="Glutaredoxin"/>
    <property type="match status" value="1"/>
</dbReference>
<dbReference type="EMBL" id="SGBC01000001">
    <property type="protein sequence ID" value="RZD17249.1"/>
    <property type="molecule type" value="Genomic_DNA"/>
</dbReference>
<protein>
    <submittedName>
        <fullName evidence="1">Arsenite efflux transporter metallochaperone ArsD</fullName>
    </submittedName>
</protein>
<dbReference type="GO" id="GO:0003677">
    <property type="term" value="F:DNA binding"/>
    <property type="evidence" value="ECO:0007669"/>
    <property type="project" value="InterPro"/>
</dbReference>
<reference evidence="1 2" key="1">
    <citation type="journal article" date="2019" name="ISME J.">
        <title>Insights into ecological role of a new deltaproteobacterial order Candidatus Acidulodesulfobacterales by metagenomics and metatranscriptomics.</title>
        <authorList>
            <person name="Tan S."/>
            <person name="Liu J."/>
            <person name="Fang Y."/>
            <person name="Hedlund B.P."/>
            <person name="Lian Z.H."/>
            <person name="Huang L.Y."/>
            <person name="Li J.T."/>
            <person name="Huang L.N."/>
            <person name="Li W.J."/>
            <person name="Jiang H.C."/>
            <person name="Dong H.L."/>
            <person name="Shu W.S."/>
        </authorList>
    </citation>
    <scope>NUCLEOTIDE SEQUENCE [LARGE SCALE GENOMIC DNA]</scope>
    <source>
        <strain evidence="1">AP2</strain>
    </source>
</reference>
<comment type="caution">
    <text evidence="1">The sequence shown here is derived from an EMBL/GenBank/DDBJ whole genome shotgun (WGS) entry which is preliminary data.</text>
</comment>
<gene>
    <name evidence="1" type="primary">arsD</name>
    <name evidence="1" type="ORF">EVJ46_03180</name>
</gene>
<organism evidence="1 2">
    <name type="scientific">Acididesulfobacter guangdongensis</name>
    <dbReference type="NCBI Taxonomy" id="2597225"/>
    <lineage>
        <taxon>Bacteria</taxon>
        <taxon>Deltaproteobacteria</taxon>
        <taxon>Candidatus Acidulodesulfobacterales</taxon>
        <taxon>Candidatus Acididesulfobacter</taxon>
    </lineage>
</organism>
<dbReference type="AlphaFoldDB" id="A0A519BJ19"/>
<dbReference type="Proteomes" id="UP000316562">
    <property type="component" value="Unassembled WGS sequence"/>
</dbReference>
<accession>A0A519BJ19</accession>
<dbReference type="NCBIfam" id="NF033727">
    <property type="entry name" value="chaperon_ArsD"/>
    <property type="match status" value="1"/>
</dbReference>
<name>A0A519BJ19_ACIG2</name>